<sequence>MTNPVHSYAIGPAPPDDETALRRRIAGLRRRSDHLSTLLFCLVCCLDVIADGLVEHALAEHGQTENGQAEHGQARDGQPRDGQGREARALLARIEQVKTEAASARQRLHETERLLHGRGRVGDVAWHV</sequence>
<evidence type="ECO:0000313" key="3">
    <source>
        <dbReference type="Proteomes" id="UP001597314"/>
    </source>
</evidence>
<organism evidence="2 3">
    <name type="scientific">Rhodoplanes azumiensis</name>
    <dbReference type="NCBI Taxonomy" id="1897628"/>
    <lineage>
        <taxon>Bacteria</taxon>
        <taxon>Pseudomonadati</taxon>
        <taxon>Pseudomonadota</taxon>
        <taxon>Alphaproteobacteria</taxon>
        <taxon>Hyphomicrobiales</taxon>
        <taxon>Nitrobacteraceae</taxon>
        <taxon>Rhodoplanes</taxon>
    </lineage>
</organism>
<keyword evidence="3" id="KW-1185">Reference proteome</keyword>
<feature type="region of interest" description="Disordered" evidence="1">
    <location>
        <begin position="62"/>
        <end position="88"/>
    </location>
</feature>
<feature type="compositionally biased region" description="Basic and acidic residues" evidence="1">
    <location>
        <begin position="72"/>
        <end position="88"/>
    </location>
</feature>
<dbReference type="EMBL" id="JBHUIW010000011">
    <property type="protein sequence ID" value="MFD2182811.1"/>
    <property type="molecule type" value="Genomic_DNA"/>
</dbReference>
<proteinExistence type="predicted"/>
<evidence type="ECO:0000313" key="2">
    <source>
        <dbReference type="EMBL" id="MFD2182811.1"/>
    </source>
</evidence>
<dbReference type="Proteomes" id="UP001597314">
    <property type="component" value="Unassembled WGS sequence"/>
</dbReference>
<protein>
    <submittedName>
        <fullName evidence="2">Uncharacterized protein</fullName>
    </submittedName>
</protein>
<reference evidence="3" key="1">
    <citation type="journal article" date="2019" name="Int. J. Syst. Evol. Microbiol.">
        <title>The Global Catalogue of Microorganisms (GCM) 10K type strain sequencing project: providing services to taxonomists for standard genome sequencing and annotation.</title>
        <authorList>
            <consortium name="The Broad Institute Genomics Platform"/>
            <consortium name="The Broad Institute Genome Sequencing Center for Infectious Disease"/>
            <person name="Wu L."/>
            <person name="Ma J."/>
        </authorList>
    </citation>
    <scope>NUCLEOTIDE SEQUENCE [LARGE SCALE GENOMIC DNA]</scope>
    <source>
        <strain evidence="3">CGMCC 1.6774</strain>
    </source>
</reference>
<accession>A0ABW5AL86</accession>
<name>A0ABW5AL86_9BRAD</name>
<evidence type="ECO:0000256" key="1">
    <source>
        <dbReference type="SAM" id="MobiDB-lite"/>
    </source>
</evidence>
<comment type="caution">
    <text evidence="2">The sequence shown here is derived from an EMBL/GenBank/DDBJ whole genome shotgun (WGS) entry which is preliminary data.</text>
</comment>
<gene>
    <name evidence="2" type="ORF">ACFSOX_11660</name>
</gene>
<dbReference type="RefSeq" id="WP_378477982.1">
    <property type="nucleotide sequence ID" value="NZ_JBHUIW010000011.1"/>
</dbReference>